<sequence>MLQSASHDWDCLETENGDFLDDAPTYREAPQKWHQQNENINDYCGLMITQLVITRASCGRPL</sequence>
<protein>
    <submittedName>
        <fullName evidence="1">Uncharacterized protein</fullName>
    </submittedName>
</protein>
<organism evidence="1 2">
    <name type="scientific">Nodularia harveyana UHCC-0300</name>
    <dbReference type="NCBI Taxonomy" id="2974287"/>
    <lineage>
        <taxon>Bacteria</taxon>
        <taxon>Bacillati</taxon>
        <taxon>Cyanobacteriota</taxon>
        <taxon>Cyanophyceae</taxon>
        <taxon>Nostocales</taxon>
        <taxon>Nodulariaceae</taxon>
        <taxon>Nodularia</taxon>
    </lineage>
</organism>
<comment type="caution">
    <text evidence="1">The sequence shown here is derived from an EMBL/GenBank/DDBJ whole genome shotgun (WGS) entry which is preliminary data.</text>
</comment>
<evidence type="ECO:0000313" key="2">
    <source>
        <dbReference type="Proteomes" id="UP001302120"/>
    </source>
</evidence>
<proteinExistence type="predicted"/>
<dbReference type="EMBL" id="JAYGHG010000002">
    <property type="protein sequence ID" value="MEA5580109.1"/>
    <property type="molecule type" value="Genomic_DNA"/>
</dbReference>
<reference evidence="1 2" key="1">
    <citation type="submission" date="2023-12" db="EMBL/GenBank/DDBJ databases">
        <title>Baltic Sea Cyanobacteria.</title>
        <authorList>
            <person name="Delbaje E."/>
            <person name="Fewer D.P."/>
            <person name="Shishido T.K."/>
        </authorList>
    </citation>
    <scope>NUCLEOTIDE SEQUENCE [LARGE SCALE GENOMIC DNA]</scope>
    <source>
        <strain evidence="1 2">UHCC-0300</strain>
    </source>
</reference>
<accession>A0ABU5U998</accession>
<keyword evidence="2" id="KW-1185">Reference proteome</keyword>
<gene>
    <name evidence="1" type="ORF">VB620_01995</name>
</gene>
<dbReference type="Proteomes" id="UP001302120">
    <property type="component" value="Unassembled WGS sequence"/>
</dbReference>
<evidence type="ECO:0000313" key="1">
    <source>
        <dbReference type="EMBL" id="MEA5580109.1"/>
    </source>
</evidence>
<name>A0ABU5U998_9CYAN</name>